<dbReference type="InterPro" id="IPR036440">
    <property type="entry name" value="Peptidase_C15-like_sf"/>
</dbReference>
<comment type="similarity">
    <text evidence="1">Belongs to the peptidase C15 family.</text>
</comment>
<evidence type="ECO:0000256" key="1">
    <source>
        <dbReference type="ARBA" id="ARBA00006641"/>
    </source>
</evidence>
<dbReference type="InterPro" id="IPR016125">
    <property type="entry name" value="Peptidase_C15-like"/>
</dbReference>
<evidence type="ECO:0000313" key="5">
    <source>
        <dbReference type="EMBL" id="KAA8495102.1"/>
    </source>
</evidence>
<evidence type="ECO:0000256" key="3">
    <source>
        <dbReference type="ARBA" id="ARBA00022801"/>
    </source>
</evidence>
<organism evidence="5 6">
    <name type="scientific">Porphyridium purpureum</name>
    <name type="common">Red alga</name>
    <name type="synonym">Porphyridium cruentum</name>
    <dbReference type="NCBI Taxonomy" id="35688"/>
    <lineage>
        <taxon>Eukaryota</taxon>
        <taxon>Rhodophyta</taxon>
        <taxon>Bangiophyceae</taxon>
        <taxon>Porphyridiales</taxon>
        <taxon>Porphyridiaceae</taxon>
        <taxon>Porphyridium</taxon>
    </lineage>
</organism>
<dbReference type="Pfam" id="PF01470">
    <property type="entry name" value="Peptidase_C15"/>
    <property type="match status" value="1"/>
</dbReference>
<dbReference type="Proteomes" id="UP000324585">
    <property type="component" value="Unassembled WGS sequence"/>
</dbReference>
<gene>
    <name evidence="5" type="ORF">FVE85_3343</name>
</gene>
<dbReference type="SUPFAM" id="SSF53182">
    <property type="entry name" value="Pyrrolidone carboxyl peptidase (pyroglutamate aminopeptidase)"/>
    <property type="match status" value="1"/>
</dbReference>
<evidence type="ECO:0000256" key="2">
    <source>
        <dbReference type="ARBA" id="ARBA00022670"/>
    </source>
</evidence>
<evidence type="ECO:0000256" key="4">
    <source>
        <dbReference type="ARBA" id="ARBA00022807"/>
    </source>
</evidence>
<accession>A0A5J4YWA0</accession>
<keyword evidence="6" id="KW-1185">Reference proteome</keyword>
<protein>
    <submittedName>
        <fullName evidence="5">Pyrrolidone-carboxylate peptidase</fullName>
    </submittedName>
</protein>
<proteinExistence type="inferred from homology"/>
<keyword evidence="2" id="KW-0645">Protease</keyword>
<keyword evidence="4" id="KW-0788">Thiol protease</keyword>
<dbReference type="GO" id="GO:0008234">
    <property type="term" value="F:cysteine-type peptidase activity"/>
    <property type="evidence" value="ECO:0007669"/>
    <property type="project" value="UniProtKB-KW"/>
</dbReference>
<reference evidence="6" key="1">
    <citation type="journal article" date="2019" name="Nat. Commun.">
        <title>Expansion of phycobilisome linker gene families in mesophilic red algae.</title>
        <authorList>
            <person name="Lee J."/>
            <person name="Kim D."/>
            <person name="Bhattacharya D."/>
            <person name="Yoon H.S."/>
        </authorList>
    </citation>
    <scope>NUCLEOTIDE SEQUENCE [LARGE SCALE GENOMIC DNA]</scope>
    <source>
        <strain evidence="6">CCMP 1328</strain>
    </source>
</reference>
<sequence length="178" mass="19655">MRWCALGPVHRVLDAGERAKTIGKVRFMRMKRGHGGNVADVRTLAFISMGRRVQNLVDTVQRGLQENAGHVTRHEKIINGPLVLTRMLLIRSMKIAMRRAGIASHFADATGNLNGVYLCYDLLHTLNGTGSRERPYWMHVISLPETAALRANLGMASMVLDIQVGGLKAAVRFAIKSV</sequence>
<keyword evidence="3" id="KW-0378">Hydrolase</keyword>
<evidence type="ECO:0000313" key="6">
    <source>
        <dbReference type="Proteomes" id="UP000324585"/>
    </source>
</evidence>
<dbReference type="AlphaFoldDB" id="A0A5J4YWA0"/>
<comment type="caution">
    <text evidence="5">The sequence shown here is derived from an EMBL/GenBank/DDBJ whole genome shotgun (WGS) entry which is preliminary data.</text>
</comment>
<dbReference type="GO" id="GO:0006508">
    <property type="term" value="P:proteolysis"/>
    <property type="evidence" value="ECO:0007669"/>
    <property type="project" value="UniProtKB-KW"/>
</dbReference>
<dbReference type="EMBL" id="VRMN01000004">
    <property type="protein sequence ID" value="KAA8495102.1"/>
    <property type="molecule type" value="Genomic_DNA"/>
</dbReference>
<name>A0A5J4YWA0_PORPP</name>